<evidence type="ECO:0000256" key="1">
    <source>
        <dbReference type="SAM" id="MobiDB-lite"/>
    </source>
</evidence>
<comment type="caution">
    <text evidence="3">The sequence shown here is derived from an EMBL/GenBank/DDBJ whole genome shotgun (WGS) entry which is preliminary data.</text>
</comment>
<evidence type="ECO:0000313" key="4">
    <source>
        <dbReference type="Proteomes" id="UP000827092"/>
    </source>
</evidence>
<evidence type="ECO:0000256" key="2">
    <source>
        <dbReference type="SAM" id="Phobius"/>
    </source>
</evidence>
<organism evidence="3 4">
    <name type="scientific">Oedothorax gibbosus</name>
    <dbReference type="NCBI Taxonomy" id="931172"/>
    <lineage>
        <taxon>Eukaryota</taxon>
        <taxon>Metazoa</taxon>
        <taxon>Ecdysozoa</taxon>
        <taxon>Arthropoda</taxon>
        <taxon>Chelicerata</taxon>
        <taxon>Arachnida</taxon>
        <taxon>Araneae</taxon>
        <taxon>Araneomorphae</taxon>
        <taxon>Entelegynae</taxon>
        <taxon>Araneoidea</taxon>
        <taxon>Linyphiidae</taxon>
        <taxon>Erigoninae</taxon>
        <taxon>Oedothorax</taxon>
    </lineage>
</organism>
<dbReference type="Proteomes" id="UP000827092">
    <property type="component" value="Unassembled WGS sequence"/>
</dbReference>
<proteinExistence type="predicted"/>
<feature type="transmembrane region" description="Helical" evidence="2">
    <location>
        <begin position="34"/>
        <end position="52"/>
    </location>
</feature>
<dbReference type="AlphaFoldDB" id="A0AAV6VEZ3"/>
<feature type="region of interest" description="Disordered" evidence="1">
    <location>
        <begin position="1"/>
        <end position="34"/>
    </location>
</feature>
<evidence type="ECO:0000313" key="3">
    <source>
        <dbReference type="EMBL" id="KAG8195067.1"/>
    </source>
</evidence>
<dbReference type="EMBL" id="JAFNEN010000094">
    <property type="protein sequence ID" value="KAG8195067.1"/>
    <property type="molecule type" value="Genomic_DNA"/>
</dbReference>
<name>A0AAV6VEZ3_9ARAC</name>
<protein>
    <submittedName>
        <fullName evidence="3">Uncharacterized protein</fullName>
    </submittedName>
</protein>
<keyword evidence="2" id="KW-0472">Membrane</keyword>
<keyword evidence="2" id="KW-1133">Transmembrane helix</keyword>
<keyword evidence="2" id="KW-0812">Transmembrane</keyword>
<reference evidence="3 4" key="1">
    <citation type="journal article" date="2022" name="Nat. Ecol. Evol.">
        <title>A masculinizing supergene underlies an exaggerated male reproductive morph in a spider.</title>
        <authorList>
            <person name="Hendrickx F."/>
            <person name="De Corte Z."/>
            <person name="Sonet G."/>
            <person name="Van Belleghem S.M."/>
            <person name="Kostlbacher S."/>
            <person name="Vangestel C."/>
        </authorList>
    </citation>
    <scope>NUCLEOTIDE SEQUENCE [LARGE SCALE GENOMIC DNA]</scope>
    <source>
        <strain evidence="3">W744_W776</strain>
    </source>
</reference>
<sequence length="72" mass="8346">MWLPTPCNTRKFTDSKNVTSDPQHPTNQKKASNSQHLVLLGMSVTAMWNHLVELKKMKRRRRDGESGEENRP</sequence>
<accession>A0AAV6VEZ3</accession>
<keyword evidence="4" id="KW-1185">Reference proteome</keyword>
<gene>
    <name evidence="3" type="ORF">JTE90_029646</name>
</gene>